<dbReference type="InterPro" id="IPR023393">
    <property type="entry name" value="START-like_dom_sf"/>
</dbReference>
<feature type="region of interest" description="Disordered" evidence="1">
    <location>
        <begin position="96"/>
        <end position="120"/>
    </location>
</feature>
<proteinExistence type="predicted"/>
<evidence type="ECO:0000256" key="1">
    <source>
        <dbReference type="SAM" id="MobiDB-lite"/>
    </source>
</evidence>
<sequence>MVKINLAWTSPINPKGVEPLTIKQLWAGLQRKIRYAHEFVPVIESCEVLSDEDGVVKRIVKFKDGAGPKPQATETVRGYEHSWVDFEQEDGTHVRNIISDSSNGSDTEKKSEENSEENSEKGLLMTYTFEIILPNVEEGEAAKKEYQRLKKMAEMAVNSTIKVIREMVQDGRIAKD</sequence>
<dbReference type="Gene3D" id="3.30.530.20">
    <property type="match status" value="1"/>
</dbReference>
<keyword evidence="3" id="KW-1185">Reference proteome</keyword>
<dbReference type="InterPro" id="IPR015075">
    <property type="entry name" value="AtaL"/>
</dbReference>
<dbReference type="SUPFAM" id="SSF55961">
    <property type="entry name" value="Bet v1-like"/>
    <property type="match status" value="1"/>
</dbReference>
<organism evidence="2 3">
    <name type="scientific">Lophiostoma macrostomum CBS 122681</name>
    <dbReference type="NCBI Taxonomy" id="1314788"/>
    <lineage>
        <taxon>Eukaryota</taxon>
        <taxon>Fungi</taxon>
        <taxon>Dikarya</taxon>
        <taxon>Ascomycota</taxon>
        <taxon>Pezizomycotina</taxon>
        <taxon>Dothideomycetes</taxon>
        <taxon>Pleosporomycetidae</taxon>
        <taxon>Pleosporales</taxon>
        <taxon>Lophiostomataceae</taxon>
        <taxon>Lophiostoma</taxon>
    </lineage>
</organism>
<dbReference type="OrthoDB" id="2320332at2759"/>
<name>A0A6A6T3A3_9PLEO</name>
<accession>A0A6A6T3A3</accession>
<reference evidence="2" key="1">
    <citation type="journal article" date="2020" name="Stud. Mycol.">
        <title>101 Dothideomycetes genomes: a test case for predicting lifestyles and emergence of pathogens.</title>
        <authorList>
            <person name="Haridas S."/>
            <person name="Albert R."/>
            <person name="Binder M."/>
            <person name="Bloem J."/>
            <person name="Labutti K."/>
            <person name="Salamov A."/>
            <person name="Andreopoulos B."/>
            <person name="Baker S."/>
            <person name="Barry K."/>
            <person name="Bills G."/>
            <person name="Bluhm B."/>
            <person name="Cannon C."/>
            <person name="Castanera R."/>
            <person name="Culley D."/>
            <person name="Daum C."/>
            <person name="Ezra D."/>
            <person name="Gonzalez J."/>
            <person name="Henrissat B."/>
            <person name="Kuo A."/>
            <person name="Liang C."/>
            <person name="Lipzen A."/>
            <person name="Lutzoni F."/>
            <person name="Magnuson J."/>
            <person name="Mondo S."/>
            <person name="Nolan M."/>
            <person name="Ohm R."/>
            <person name="Pangilinan J."/>
            <person name="Park H.-J."/>
            <person name="Ramirez L."/>
            <person name="Alfaro M."/>
            <person name="Sun H."/>
            <person name="Tritt A."/>
            <person name="Yoshinaga Y."/>
            <person name="Zwiers L.-H."/>
            <person name="Turgeon B."/>
            <person name="Goodwin S."/>
            <person name="Spatafora J."/>
            <person name="Crous P."/>
            <person name="Grigoriev I."/>
        </authorList>
    </citation>
    <scope>NUCLEOTIDE SEQUENCE</scope>
    <source>
        <strain evidence="2">CBS 122681</strain>
    </source>
</reference>
<evidence type="ECO:0000313" key="3">
    <source>
        <dbReference type="Proteomes" id="UP000799324"/>
    </source>
</evidence>
<dbReference type="AlphaFoldDB" id="A0A6A6T3A3"/>
<gene>
    <name evidence="2" type="ORF">K491DRAFT_718105</name>
</gene>
<dbReference type="EMBL" id="MU004382">
    <property type="protein sequence ID" value="KAF2653383.1"/>
    <property type="molecule type" value="Genomic_DNA"/>
</dbReference>
<evidence type="ECO:0000313" key="2">
    <source>
        <dbReference type="EMBL" id="KAF2653383.1"/>
    </source>
</evidence>
<dbReference type="Proteomes" id="UP000799324">
    <property type="component" value="Unassembled WGS sequence"/>
</dbReference>
<protein>
    <submittedName>
        <fullName evidence="2">DUF1857-domain-containing protein</fullName>
    </submittedName>
</protein>
<dbReference type="Pfam" id="PF08982">
    <property type="entry name" value="AtaL"/>
    <property type="match status" value="1"/>
</dbReference>